<organism evidence="2">
    <name type="scientific">Timema monikensis</name>
    <dbReference type="NCBI Taxonomy" id="170555"/>
    <lineage>
        <taxon>Eukaryota</taxon>
        <taxon>Metazoa</taxon>
        <taxon>Ecdysozoa</taxon>
        <taxon>Arthropoda</taxon>
        <taxon>Hexapoda</taxon>
        <taxon>Insecta</taxon>
        <taxon>Pterygota</taxon>
        <taxon>Neoptera</taxon>
        <taxon>Polyneoptera</taxon>
        <taxon>Phasmatodea</taxon>
        <taxon>Timematodea</taxon>
        <taxon>Timematoidea</taxon>
        <taxon>Timematidae</taxon>
        <taxon>Timema</taxon>
    </lineage>
</organism>
<proteinExistence type="predicted"/>
<gene>
    <name evidence="2" type="ORF">TMSB3V08_LOCUS9901</name>
</gene>
<reference evidence="2" key="1">
    <citation type="submission" date="2020-11" db="EMBL/GenBank/DDBJ databases">
        <authorList>
            <person name="Tran Van P."/>
        </authorList>
    </citation>
    <scope>NUCLEOTIDE SEQUENCE</scope>
</reference>
<name>A0A7R9EHT3_9NEOP</name>
<sequence length="268" mass="29605">MFPSPYDFTICHCAVNVMFTCSNFVWLQAGCLIPLFEDLARYSTVRINTGWRVGGDGRINARAGELSQAWVYLASHRQLTQSSRRDRTDARLPSPPRPSHYFTSQGGSTPPHGARNFTPHLGTFKVAMKAEMLLGVLLVVSLGSRPGDAWGGLFNRFSPEMLSNLGYGGHGYGSYRSQPLLQVSPMLCQVLSSVVGSLEVESQATYECDIAASQRRTLYYDVSGVESVVGSLEVESQATYECDIAASQRRTLYYDAMTIFIVLSRNRS</sequence>
<protein>
    <submittedName>
        <fullName evidence="2">Uncharacterized protein</fullName>
    </submittedName>
</protein>
<dbReference type="EMBL" id="OB796226">
    <property type="protein sequence ID" value="CAD7433219.1"/>
    <property type="molecule type" value="Genomic_DNA"/>
</dbReference>
<evidence type="ECO:0000256" key="1">
    <source>
        <dbReference type="SAM" id="MobiDB-lite"/>
    </source>
</evidence>
<accession>A0A7R9EHT3</accession>
<evidence type="ECO:0000313" key="2">
    <source>
        <dbReference type="EMBL" id="CAD7433219.1"/>
    </source>
</evidence>
<feature type="region of interest" description="Disordered" evidence="1">
    <location>
        <begin position="81"/>
        <end position="115"/>
    </location>
</feature>
<dbReference type="AlphaFoldDB" id="A0A7R9EHT3"/>